<feature type="compositionally biased region" description="Polar residues" evidence="1">
    <location>
        <begin position="10"/>
        <end position="25"/>
    </location>
</feature>
<protein>
    <submittedName>
        <fullName evidence="2">Uncharacterized protein</fullName>
    </submittedName>
</protein>
<feature type="region of interest" description="Disordered" evidence="1">
    <location>
        <begin position="75"/>
        <end position="116"/>
    </location>
</feature>
<keyword evidence="3" id="KW-1185">Reference proteome</keyword>
<dbReference type="OMA" id="IIFENCI"/>
<evidence type="ECO:0000256" key="1">
    <source>
        <dbReference type="SAM" id="MobiDB-lite"/>
    </source>
</evidence>
<dbReference type="InterPro" id="IPR059179">
    <property type="entry name" value="MLKL-like_MCAfunc"/>
</dbReference>
<organism evidence="2 3">
    <name type="scientific">Taxus chinensis</name>
    <name type="common">Chinese yew</name>
    <name type="synonym">Taxus wallichiana var. chinensis</name>
    <dbReference type="NCBI Taxonomy" id="29808"/>
    <lineage>
        <taxon>Eukaryota</taxon>
        <taxon>Viridiplantae</taxon>
        <taxon>Streptophyta</taxon>
        <taxon>Embryophyta</taxon>
        <taxon>Tracheophyta</taxon>
        <taxon>Spermatophyta</taxon>
        <taxon>Pinopsida</taxon>
        <taxon>Pinidae</taxon>
        <taxon>Conifers II</taxon>
        <taxon>Cupressales</taxon>
        <taxon>Taxaceae</taxon>
        <taxon>Taxus</taxon>
    </lineage>
</organism>
<accession>A0AA38FP00</accession>
<dbReference type="Proteomes" id="UP000824469">
    <property type="component" value="Unassembled WGS sequence"/>
</dbReference>
<reference evidence="2 3" key="1">
    <citation type="journal article" date="2021" name="Nat. Plants">
        <title>The Taxus genome provides insights into paclitaxel biosynthesis.</title>
        <authorList>
            <person name="Xiong X."/>
            <person name="Gou J."/>
            <person name="Liao Q."/>
            <person name="Li Y."/>
            <person name="Zhou Q."/>
            <person name="Bi G."/>
            <person name="Li C."/>
            <person name="Du R."/>
            <person name="Wang X."/>
            <person name="Sun T."/>
            <person name="Guo L."/>
            <person name="Liang H."/>
            <person name="Lu P."/>
            <person name="Wu Y."/>
            <person name="Zhang Z."/>
            <person name="Ro D.K."/>
            <person name="Shang Y."/>
            <person name="Huang S."/>
            <person name="Yan J."/>
        </authorList>
    </citation>
    <scope>NUCLEOTIDE SEQUENCE [LARGE SCALE GENOMIC DNA]</scope>
    <source>
        <strain evidence="2">Ta-2019</strain>
    </source>
</reference>
<evidence type="ECO:0000313" key="2">
    <source>
        <dbReference type="EMBL" id="KAH9307795.1"/>
    </source>
</evidence>
<feature type="non-terminal residue" evidence="2">
    <location>
        <position position="349"/>
    </location>
</feature>
<evidence type="ECO:0000313" key="3">
    <source>
        <dbReference type="Proteomes" id="UP000824469"/>
    </source>
</evidence>
<dbReference type="AlphaFoldDB" id="A0AA38FP00"/>
<dbReference type="CDD" id="cd21037">
    <property type="entry name" value="MLKL_NTD"/>
    <property type="match status" value="1"/>
</dbReference>
<feature type="compositionally biased region" description="Polar residues" evidence="1">
    <location>
        <begin position="75"/>
        <end position="91"/>
    </location>
</feature>
<feature type="compositionally biased region" description="Polar residues" evidence="1">
    <location>
        <begin position="33"/>
        <end position="50"/>
    </location>
</feature>
<dbReference type="EMBL" id="JAHRHJ020000007">
    <property type="protein sequence ID" value="KAH9307795.1"/>
    <property type="molecule type" value="Genomic_DNA"/>
</dbReference>
<feature type="region of interest" description="Disordered" evidence="1">
    <location>
        <begin position="10"/>
        <end position="51"/>
    </location>
</feature>
<proteinExistence type="predicted"/>
<feature type="compositionally biased region" description="Polar residues" evidence="1">
    <location>
        <begin position="99"/>
        <end position="116"/>
    </location>
</feature>
<comment type="caution">
    <text evidence="2">The sequence shown here is derived from an EMBL/GenBank/DDBJ whole genome shotgun (WGS) entry which is preliminary data.</text>
</comment>
<gene>
    <name evidence="2" type="ORF">KI387_035706</name>
</gene>
<sequence>MGNCLSCFNDSRVNESARQQDNLENISGPHAEASTTSQQDMASSSKQSPSLEKLVEQFKSVKDVNDVDDLINARQPQAEPSTASQQDNVENISGPHAEASTTSQQDMASSSKQSPSLEKLVDQFKSVKDVNEISLDDLINAIKALLQSKIAQKNGQDKTKEEGTSKITSWASITKGGSTFLKFVNDQYIKTNKKGDFSSSIPATKIASEILDKLGNIHWMVAGLSIIAYVLKKIDKVSENRSECLQLLEYMVDLADHIKKLRVDIPDEGEKLKNAVIIIFENCIKCAAQLNSTKFSSFVKTSVDSEILSGVRKRIEHLYPDLILTAIIALRHDQPVMLPILPPGYPSYA</sequence>
<name>A0AA38FP00_TAXCH</name>